<evidence type="ECO:0000256" key="2">
    <source>
        <dbReference type="SAM" id="MobiDB-lite"/>
    </source>
</evidence>
<feature type="region of interest" description="Disordered" evidence="2">
    <location>
        <begin position="294"/>
        <end position="365"/>
    </location>
</feature>
<keyword evidence="1" id="KW-0560">Oxidoreductase</keyword>
<accession>A0A1C4ZBL8</accession>
<reference evidence="5" key="1">
    <citation type="submission" date="2016-06" db="EMBL/GenBank/DDBJ databases">
        <authorList>
            <person name="Varghese N."/>
            <person name="Submissions Spin"/>
        </authorList>
    </citation>
    <scope>NUCLEOTIDE SEQUENCE [LARGE SCALE GENOMIC DNA]</scope>
    <source>
        <strain evidence="5">DSM 45246</strain>
    </source>
</reference>
<feature type="compositionally biased region" description="Basic residues" evidence="2">
    <location>
        <begin position="334"/>
        <end position="360"/>
    </location>
</feature>
<evidence type="ECO:0000259" key="3">
    <source>
        <dbReference type="SMART" id="SM00829"/>
    </source>
</evidence>
<feature type="domain" description="Enoyl reductase (ER)" evidence="3">
    <location>
        <begin position="10"/>
        <end position="374"/>
    </location>
</feature>
<dbReference type="CDD" id="cd08267">
    <property type="entry name" value="MDR1"/>
    <property type="match status" value="1"/>
</dbReference>
<dbReference type="PROSITE" id="PS01162">
    <property type="entry name" value="QOR_ZETA_CRYSTAL"/>
    <property type="match status" value="1"/>
</dbReference>
<dbReference type="SMART" id="SM00829">
    <property type="entry name" value="PKS_ER"/>
    <property type="match status" value="1"/>
</dbReference>
<dbReference type="SUPFAM" id="SSF50129">
    <property type="entry name" value="GroES-like"/>
    <property type="match status" value="1"/>
</dbReference>
<dbReference type="PANTHER" id="PTHR11695">
    <property type="entry name" value="ALCOHOL DEHYDROGENASE RELATED"/>
    <property type="match status" value="1"/>
</dbReference>
<sequence>MKAIVQDTYGPADVLQLRDIDRPAIGDDDVLVQVRAAGVDPGVWIFMAGRPYLARLASGLRRPRVPVRGRDLAGVVAAVGARVTRFRPGDEVYGTCLRGSYAEFASAPQRRLARKPANVSFTQAAAVPVSGMTALRAVRDSGEVRPGHRVLVIGASGGVGSLAVQIAKAYGATVTAVCAPAKADFVRSLGAEDVLDYTSAEVDRDGPVYDVVIDTGGDRPLSLLRRALTPHGTLALVGGAYAKGPMLSGYDRQMFRAPLLSLFVSQRLRSVSAVERAEDLGELRGLVESGALTWRSTAPTPLPRHRTRSGTSGTGTRQERSSSPSELLVIAAHQPRRRPARRPVRRHHPPARRAAGRPRRPGSPAAAVSAGLVLAALALAAWGSPPPAPGTGPTAIADFPDVDKPAPEQQSTPPNRPPGTERAGGPRRPCIVSDDRQVT</sequence>
<dbReference type="Proteomes" id="UP000199629">
    <property type="component" value="Unassembled WGS sequence"/>
</dbReference>
<feature type="region of interest" description="Disordered" evidence="2">
    <location>
        <begin position="385"/>
        <end position="439"/>
    </location>
</feature>
<proteinExistence type="predicted"/>
<protein>
    <submittedName>
        <fullName evidence="4">NADPH:quinone reductase</fullName>
    </submittedName>
</protein>
<organism evidence="4 5">
    <name type="scientific">Micromonospora chaiyaphumensis</name>
    <dbReference type="NCBI Taxonomy" id="307119"/>
    <lineage>
        <taxon>Bacteria</taxon>
        <taxon>Bacillati</taxon>
        <taxon>Actinomycetota</taxon>
        <taxon>Actinomycetes</taxon>
        <taxon>Micromonosporales</taxon>
        <taxon>Micromonosporaceae</taxon>
        <taxon>Micromonospora</taxon>
    </lineage>
</organism>
<dbReference type="AlphaFoldDB" id="A0A1C4ZBL8"/>
<dbReference type="InterPro" id="IPR036291">
    <property type="entry name" value="NAD(P)-bd_dom_sf"/>
</dbReference>
<dbReference type="SUPFAM" id="SSF51735">
    <property type="entry name" value="NAD(P)-binding Rossmann-fold domains"/>
    <property type="match status" value="1"/>
</dbReference>
<dbReference type="InterPro" id="IPR013154">
    <property type="entry name" value="ADH-like_N"/>
</dbReference>
<dbReference type="PANTHER" id="PTHR11695:SF294">
    <property type="entry name" value="RETICULON-4-INTERACTING PROTEIN 1, MITOCHONDRIAL"/>
    <property type="match status" value="1"/>
</dbReference>
<dbReference type="EMBL" id="FMCS01000013">
    <property type="protein sequence ID" value="SCF30329.1"/>
    <property type="molecule type" value="Genomic_DNA"/>
</dbReference>
<dbReference type="GO" id="GO:0016491">
    <property type="term" value="F:oxidoreductase activity"/>
    <property type="evidence" value="ECO:0007669"/>
    <property type="project" value="UniProtKB-KW"/>
</dbReference>
<dbReference type="InterPro" id="IPR050700">
    <property type="entry name" value="YIM1/Zinc_Alcohol_DH_Fams"/>
</dbReference>
<name>A0A1C4ZBL8_9ACTN</name>
<dbReference type="InterPro" id="IPR020843">
    <property type="entry name" value="ER"/>
</dbReference>
<dbReference type="InterPro" id="IPR013149">
    <property type="entry name" value="ADH-like_C"/>
</dbReference>
<dbReference type="Gene3D" id="3.90.180.10">
    <property type="entry name" value="Medium-chain alcohol dehydrogenases, catalytic domain"/>
    <property type="match status" value="1"/>
</dbReference>
<evidence type="ECO:0000313" key="5">
    <source>
        <dbReference type="Proteomes" id="UP000199629"/>
    </source>
</evidence>
<evidence type="ECO:0000256" key="1">
    <source>
        <dbReference type="ARBA" id="ARBA00023002"/>
    </source>
</evidence>
<dbReference type="Pfam" id="PF00107">
    <property type="entry name" value="ADH_zinc_N"/>
    <property type="match status" value="1"/>
</dbReference>
<dbReference type="GO" id="GO:0008270">
    <property type="term" value="F:zinc ion binding"/>
    <property type="evidence" value="ECO:0007669"/>
    <property type="project" value="InterPro"/>
</dbReference>
<dbReference type="InterPro" id="IPR002364">
    <property type="entry name" value="Quin_OxRdtase/zeta-crystal_CS"/>
</dbReference>
<dbReference type="Pfam" id="PF08240">
    <property type="entry name" value="ADH_N"/>
    <property type="match status" value="1"/>
</dbReference>
<gene>
    <name evidence="4" type="ORF">GA0070214_11356</name>
</gene>
<keyword evidence="5" id="KW-1185">Reference proteome</keyword>
<evidence type="ECO:0000313" key="4">
    <source>
        <dbReference type="EMBL" id="SCF30329.1"/>
    </source>
</evidence>
<dbReference type="Gene3D" id="3.40.50.720">
    <property type="entry name" value="NAD(P)-binding Rossmann-like Domain"/>
    <property type="match status" value="1"/>
</dbReference>
<dbReference type="InterPro" id="IPR011032">
    <property type="entry name" value="GroES-like_sf"/>
</dbReference>